<proteinExistence type="inferred from homology"/>
<comment type="cofactor">
    <cofactor evidence="1">
        <name>Mg(2+)</name>
        <dbReference type="ChEBI" id="CHEBI:18420"/>
    </cofactor>
</comment>
<sequence>MRRKVGGKMDYIRTMRKMIGHETLFTVGCGIIIENEGKILLQHRTDEDNWCIPGGVMELGETFEQTAKRETLEETGLEVQRLELFGIYSGEKCFVEYPNKDRVFSVQIIFKTSSFSGTLKQTGDESREHRYFEKNGLPGNLNPRQKEFIQDWAEGKKTPVLD</sequence>
<dbReference type="CDD" id="cd04677">
    <property type="entry name" value="NUDIX_Hydrolase"/>
    <property type="match status" value="1"/>
</dbReference>
<dbReference type="AlphaFoldDB" id="A0A5D4R896"/>
<keyword evidence="2 3" id="KW-0378">Hydrolase</keyword>
<dbReference type="GO" id="GO:0016787">
    <property type="term" value="F:hydrolase activity"/>
    <property type="evidence" value="ECO:0007669"/>
    <property type="project" value="UniProtKB-KW"/>
</dbReference>
<dbReference type="InterPro" id="IPR020476">
    <property type="entry name" value="Nudix_hydrolase"/>
</dbReference>
<reference evidence="5 6" key="1">
    <citation type="submission" date="2019-08" db="EMBL/GenBank/DDBJ databases">
        <title>Bacillus genomes from the desert of Cuatro Cienegas, Coahuila.</title>
        <authorList>
            <person name="Olmedo-Alvarez G."/>
        </authorList>
    </citation>
    <scope>NUCLEOTIDE SEQUENCE [LARGE SCALE GENOMIC DNA]</scope>
    <source>
        <strain evidence="5 6">CH446_14T</strain>
    </source>
</reference>
<evidence type="ECO:0000256" key="3">
    <source>
        <dbReference type="RuleBase" id="RU003476"/>
    </source>
</evidence>
<dbReference type="InterPro" id="IPR015797">
    <property type="entry name" value="NUDIX_hydrolase-like_dom_sf"/>
</dbReference>
<dbReference type="Gene3D" id="3.90.79.10">
    <property type="entry name" value="Nucleoside Triphosphate Pyrophosphohydrolase"/>
    <property type="match status" value="1"/>
</dbReference>
<feature type="domain" description="Nudix hydrolase" evidence="4">
    <location>
        <begin position="24"/>
        <end position="154"/>
    </location>
</feature>
<evidence type="ECO:0000256" key="1">
    <source>
        <dbReference type="ARBA" id="ARBA00001946"/>
    </source>
</evidence>
<dbReference type="SUPFAM" id="SSF55811">
    <property type="entry name" value="Nudix"/>
    <property type="match status" value="1"/>
</dbReference>
<evidence type="ECO:0000259" key="4">
    <source>
        <dbReference type="PROSITE" id="PS51462"/>
    </source>
</evidence>
<dbReference type="PANTHER" id="PTHR43046:SF2">
    <property type="entry name" value="8-OXO-DGTP DIPHOSPHATASE-RELATED"/>
    <property type="match status" value="1"/>
</dbReference>
<dbReference type="InterPro" id="IPR020084">
    <property type="entry name" value="NUDIX_hydrolase_CS"/>
</dbReference>
<name>A0A5D4R896_9BACI</name>
<comment type="caution">
    <text evidence="5">The sequence shown here is derived from an EMBL/GenBank/DDBJ whole genome shotgun (WGS) entry which is preliminary data.</text>
</comment>
<evidence type="ECO:0000313" key="5">
    <source>
        <dbReference type="EMBL" id="TYS46850.1"/>
    </source>
</evidence>
<gene>
    <name evidence="5" type="ORF">FZD51_15390</name>
</gene>
<evidence type="ECO:0000313" key="6">
    <source>
        <dbReference type="Proteomes" id="UP000322139"/>
    </source>
</evidence>
<dbReference type="PROSITE" id="PS51462">
    <property type="entry name" value="NUDIX"/>
    <property type="match status" value="1"/>
</dbReference>
<dbReference type="PRINTS" id="PR00502">
    <property type="entry name" value="NUDIXFAMILY"/>
</dbReference>
<dbReference type="Proteomes" id="UP000322139">
    <property type="component" value="Unassembled WGS sequence"/>
</dbReference>
<protein>
    <submittedName>
        <fullName evidence="5">NUDIX hydrolase</fullName>
    </submittedName>
</protein>
<evidence type="ECO:0000256" key="2">
    <source>
        <dbReference type="ARBA" id="ARBA00022801"/>
    </source>
</evidence>
<comment type="similarity">
    <text evidence="3">Belongs to the Nudix hydrolase family.</text>
</comment>
<dbReference type="Pfam" id="PF00293">
    <property type="entry name" value="NUDIX"/>
    <property type="match status" value="1"/>
</dbReference>
<dbReference type="PROSITE" id="PS00893">
    <property type="entry name" value="NUDIX_BOX"/>
    <property type="match status" value="1"/>
</dbReference>
<dbReference type="InterPro" id="IPR000086">
    <property type="entry name" value="NUDIX_hydrolase_dom"/>
</dbReference>
<organism evidence="5 6">
    <name type="scientific">Bacillus infantis</name>
    <dbReference type="NCBI Taxonomy" id="324767"/>
    <lineage>
        <taxon>Bacteria</taxon>
        <taxon>Bacillati</taxon>
        <taxon>Bacillota</taxon>
        <taxon>Bacilli</taxon>
        <taxon>Bacillales</taxon>
        <taxon>Bacillaceae</taxon>
        <taxon>Bacillus</taxon>
    </lineage>
</organism>
<dbReference type="PANTHER" id="PTHR43046">
    <property type="entry name" value="GDP-MANNOSE MANNOSYL HYDROLASE"/>
    <property type="match status" value="1"/>
</dbReference>
<dbReference type="EMBL" id="VTER01000007">
    <property type="protein sequence ID" value="TYS46850.1"/>
    <property type="molecule type" value="Genomic_DNA"/>
</dbReference>
<accession>A0A5D4R896</accession>